<evidence type="ECO:0000313" key="12">
    <source>
        <dbReference type="Proteomes" id="UP000007799"/>
    </source>
</evidence>
<evidence type="ECO:0000256" key="6">
    <source>
        <dbReference type="ARBA" id="ARBA00022840"/>
    </source>
</evidence>
<gene>
    <name evidence="11" type="ORF">PTSG_09165</name>
</gene>
<dbReference type="AlphaFoldDB" id="F2UMX1"/>
<accession>F2UMX1</accession>
<keyword evidence="4" id="KW-0547">Nucleotide-binding</keyword>
<feature type="region of interest" description="Disordered" evidence="9">
    <location>
        <begin position="319"/>
        <end position="375"/>
    </location>
</feature>
<dbReference type="GeneID" id="16069964"/>
<dbReference type="OrthoDB" id="205015at2759"/>
<sequence length="1276" mass="142193">MATTHTHGHTTAGSVWWIRCSDGFATIQEVLKSHGLHEGEGKDYVLTVFPNGALKLTFASPQQAVAGFEAMKKKFPATSVASSELQQMAQSAKTQEQQPQQRQQQQKEQQHQHQEPQQQQQQQEQRQQEQRQQRGQQRPSTASSSSGASGRSFAQVVAHTFEPQGGCQSTPRQPTHGGDDDERSSDRLTTPRPKRRASAAASHVYQPVAKPLTDPVSEENEEKATTQELQALQALVQQLARAETQMAARAKLMLVGEGAAGKTSTLRSLLGESFLDELPSTQGTESKEITADSTTSTPWKVEQDSRSELSRCLLATASHARDPNHLTPHSQAPRQATAHPSSTARSQQPQQSEPREQQQQGDQRREPPPSPPTLSADLQQAIRDVALAATLGDGWQTQVTFKVFDLGGQSTFYIFHPFFLTKYAVYLVVFSMRKLLRGTQHEKTETWDFLAYWLSSLHLHANGAPIFIVGTHADDFPDQEEGEHVSKRVSEHVSERIRARLSSNPAFQSVVYNDPHRLWFWPVDNTRSAEDPMIQDLRKAISATALEQPYVTQHMPVSYLNLYDQLNTLSRDRQDRSLFTMQEVDAVARTCGLRTREETTACLRFLHLYSMLFFYDHVPGMQDYVILSPQWAVDKMTRVIRNFSVHPDPQRDPKAQALGGVWDDLVQRGILHRSVLDVLWSDMHDQAPGLADPFLNLMLEYGLCVEYTPPADADADAGAGHAFDAAVSRENRAAQQQQHQQRLRQYVVPAILPMTLGPAQEGVTSLTLSTTAAAQLYPYPGYESEAVYIVFSFEFFRRRASVTVGDVKAAAFMPEGLFPLILASVMEHAQHGARDHPWLSRTRAIIDTDVAEIELQLVPAVGGIRLKVSHHHAQPRTLLQALPAGIHRAVSARYRDLNMHVLVPNDETTLLFTGDVRHHHKHRRPIRIGPTVTLAPQELSRRYRHLLPIDEVQDCHDVFLSYSAETDAVVAASFADRLQIQNVSVVADPWEVIVGHDMCRARLVNIAHSTVASPVLSARAFQQVKRQCTRNVACGLLLDWTAIVVMFRAASGDMDGARDKLMIRRIAPVTLRRPTPDLVQLEALVQELPDTPHKPTMLEIANYFTVLGLPLPVAMSVRTVASTLLNALSRVMRHTPAAAPFDHHMQQQVGVVHDAVTLELRLRTSTQADLLTPDGREGKARDLYASILNHLWQLSADERHVLAAQCGMNHIRPHTPAAAFVNSLETRAPPNCNANEACYLSSASANTLQPLLECVEATLGPNHIIAVQIRQRQRVL</sequence>
<comment type="catalytic activity">
    <reaction evidence="8">
        <text>L-seryl-[protein] + ATP = O-phospho-L-seryl-[protein] + ADP + H(+)</text>
        <dbReference type="Rhea" id="RHEA:17989"/>
        <dbReference type="Rhea" id="RHEA-COMP:9863"/>
        <dbReference type="Rhea" id="RHEA-COMP:11604"/>
        <dbReference type="ChEBI" id="CHEBI:15378"/>
        <dbReference type="ChEBI" id="CHEBI:29999"/>
        <dbReference type="ChEBI" id="CHEBI:30616"/>
        <dbReference type="ChEBI" id="CHEBI:83421"/>
        <dbReference type="ChEBI" id="CHEBI:456216"/>
        <dbReference type="EC" id="2.7.11.1"/>
    </reaction>
</comment>
<dbReference type="KEGG" id="sre:PTSG_09165"/>
<keyword evidence="2" id="KW-0808">Transferase</keyword>
<keyword evidence="5" id="KW-0418">Kinase</keyword>
<keyword evidence="3" id="KW-0677">Repeat</keyword>
<feature type="compositionally biased region" description="Polar residues" evidence="9">
    <location>
        <begin position="82"/>
        <end position="94"/>
    </location>
</feature>
<evidence type="ECO:0000256" key="9">
    <source>
        <dbReference type="SAM" id="MobiDB-lite"/>
    </source>
</evidence>
<keyword evidence="12" id="KW-1185">Reference proteome</keyword>
<dbReference type="eggNOG" id="KOG0619">
    <property type="taxonomic scope" value="Eukaryota"/>
</dbReference>
<keyword evidence="6" id="KW-0067">ATP-binding</keyword>
<dbReference type="InterPro" id="IPR035897">
    <property type="entry name" value="Toll_tir_struct_dom_sf"/>
</dbReference>
<dbReference type="EMBL" id="GL832983">
    <property type="protein sequence ID" value="EGD78470.1"/>
    <property type="molecule type" value="Genomic_DNA"/>
</dbReference>
<evidence type="ECO:0000256" key="1">
    <source>
        <dbReference type="ARBA" id="ARBA00012513"/>
    </source>
</evidence>
<evidence type="ECO:0000256" key="5">
    <source>
        <dbReference type="ARBA" id="ARBA00022777"/>
    </source>
</evidence>
<evidence type="ECO:0000256" key="4">
    <source>
        <dbReference type="ARBA" id="ARBA00022741"/>
    </source>
</evidence>
<dbReference type="GO" id="GO:0005524">
    <property type="term" value="F:ATP binding"/>
    <property type="evidence" value="ECO:0007669"/>
    <property type="project" value="UniProtKB-KW"/>
</dbReference>
<dbReference type="PANTHER" id="PTHR13328">
    <property type="entry name" value="NEGATIVE ELONGATION FACTOR A NELF-A"/>
    <property type="match status" value="1"/>
</dbReference>
<reference evidence="11" key="1">
    <citation type="submission" date="2009-08" db="EMBL/GenBank/DDBJ databases">
        <title>Annotation of Salpingoeca rosetta.</title>
        <authorList>
            <consortium name="The Broad Institute Genome Sequencing Platform"/>
            <person name="Russ C."/>
            <person name="Cuomo C."/>
            <person name="Burger G."/>
            <person name="Gray M.W."/>
            <person name="Holland P.W.H."/>
            <person name="King N."/>
            <person name="Lang F.B.F."/>
            <person name="Roger A.J."/>
            <person name="Ruiz-Trillo I."/>
            <person name="Young S.K."/>
            <person name="Zeng Q."/>
            <person name="Gargeya S."/>
            <person name="Alvarado L."/>
            <person name="Berlin A."/>
            <person name="Chapman S.B."/>
            <person name="Chen Z."/>
            <person name="Freedman E."/>
            <person name="Gellesch M."/>
            <person name="Goldberg J."/>
            <person name="Griggs A."/>
            <person name="Gujja S."/>
            <person name="Heilman E."/>
            <person name="Heiman D."/>
            <person name="Howarth C."/>
            <person name="Mehta T."/>
            <person name="Neiman D."/>
            <person name="Pearson M."/>
            <person name="Roberts A."/>
            <person name="Saif S."/>
            <person name="Shea T."/>
            <person name="Shenoy N."/>
            <person name="Sisk P."/>
            <person name="Stolte C."/>
            <person name="Sykes S."/>
            <person name="White J."/>
            <person name="Yandava C."/>
            <person name="Haas B."/>
            <person name="Nusbaum C."/>
            <person name="Birren B."/>
        </authorList>
    </citation>
    <scope>NUCLEOTIDE SEQUENCE [LARGE SCALE GENOMIC DNA]</scope>
    <source>
        <strain evidence="11">ATCC 50818</strain>
    </source>
</reference>
<organism evidence="12">
    <name type="scientific">Salpingoeca rosetta (strain ATCC 50818 / BSB-021)</name>
    <dbReference type="NCBI Taxonomy" id="946362"/>
    <lineage>
        <taxon>Eukaryota</taxon>
        <taxon>Choanoflagellata</taxon>
        <taxon>Craspedida</taxon>
        <taxon>Salpingoecidae</taxon>
        <taxon>Salpingoeca</taxon>
    </lineage>
</organism>
<dbReference type="Gene3D" id="1.10.10.10">
    <property type="entry name" value="Winged helix-like DNA-binding domain superfamily/Winged helix DNA-binding domain"/>
    <property type="match status" value="1"/>
</dbReference>
<dbReference type="Gene3D" id="3.40.50.10140">
    <property type="entry name" value="Toll/interleukin-1 receptor homology (TIR) domain"/>
    <property type="match status" value="1"/>
</dbReference>
<evidence type="ECO:0000256" key="2">
    <source>
        <dbReference type="ARBA" id="ARBA00022679"/>
    </source>
</evidence>
<feature type="compositionally biased region" description="Low complexity" evidence="9">
    <location>
        <begin position="133"/>
        <end position="155"/>
    </location>
</feature>
<feature type="domain" description="Roc" evidence="10">
    <location>
        <begin position="243"/>
        <end position="548"/>
    </location>
</feature>
<evidence type="ECO:0000256" key="3">
    <source>
        <dbReference type="ARBA" id="ARBA00022737"/>
    </source>
</evidence>
<feature type="compositionally biased region" description="Polar residues" evidence="9">
    <location>
        <begin position="327"/>
        <end position="346"/>
    </location>
</feature>
<protein>
    <recommendedName>
        <fullName evidence="1">non-specific serine/threonine protein kinase</fullName>
        <ecNumber evidence="1">2.7.11.1</ecNumber>
    </recommendedName>
</protein>
<dbReference type="InterPro" id="IPR052828">
    <property type="entry name" value="NELF-A_domain"/>
</dbReference>
<evidence type="ECO:0000256" key="7">
    <source>
        <dbReference type="ARBA" id="ARBA00047899"/>
    </source>
</evidence>
<feature type="compositionally biased region" description="Low complexity" evidence="9">
    <location>
        <begin position="115"/>
        <end position="125"/>
    </location>
</feature>
<evidence type="ECO:0000313" key="11">
    <source>
        <dbReference type="EMBL" id="EGD78470.1"/>
    </source>
</evidence>
<name>F2UMX1_SALR5</name>
<dbReference type="InterPro" id="IPR020859">
    <property type="entry name" value="ROC"/>
</dbReference>
<dbReference type="EC" id="2.7.11.1" evidence="1"/>
<feature type="region of interest" description="Disordered" evidence="9">
    <location>
        <begin position="277"/>
        <end position="305"/>
    </location>
</feature>
<proteinExistence type="predicted"/>
<dbReference type="STRING" id="946362.F2UMX1"/>
<comment type="catalytic activity">
    <reaction evidence="7">
        <text>L-threonyl-[protein] + ATP = O-phospho-L-threonyl-[protein] + ADP + H(+)</text>
        <dbReference type="Rhea" id="RHEA:46608"/>
        <dbReference type="Rhea" id="RHEA-COMP:11060"/>
        <dbReference type="Rhea" id="RHEA-COMP:11605"/>
        <dbReference type="ChEBI" id="CHEBI:15378"/>
        <dbReference type="ChEBI" id="CHEBI:30013"/>
        <dbReference type="ChEBI" id="CHEBI:30616"/>
        <dbReference type="ChEBI" id="CHEBI:61977"/>
        <dbReference type="ChEBI" id="CHEBI:456216"/>
        <dbReference type="EC" id="2.7.11.1"/>
    </reaction>
</comment>
<dbReference type="Gene3D" id="3.40.50.300">
    <property type="entry name" value="P-loop containing nucleotide triphosphate hydrolases"/>
    <property type="match status" value="1"/>
</dbReference>
<dbReference type="RefSeq" id="XP_004989419.1">
    <property type="nucleotide sequence ID" value="XM_004989362.1"/>
</dbReference>
<dbReference type="PROSITE" id="PS51424">
    <property type="entry name" value="ROC"/>
    <property type="match status" value="1"/>
</dbReference>
<dbReference type="InParanoid" id="F2UMX1"/>
<dbReference type="Pfam" id="PF16095">
    <property type="entry name" value="COR-A"/>
    <property type="match status" value="1"/>
</dbReference>
<dbReference type="Proteomes" id="UP000007799">
    <property type="component" value="Unassembled WGS sequence"/>
</dbReference>
<feature type="compositionally biased region" description="Low complexity" evidence="9">
    <location>
        <begin position="347"/>
        <end position="361"/>
    </location>
</feature>
<feature type="compositionally biased region" description="Low complexity" evidence="9">
    <location>
        <begin position="95"/>
        <end position="107"/>
    </location>
</feature>
<evidence type="ECO:0000259" key="10">
    <source>
        <dbReference type="PROSITE" id="PS51424"/>
    </source>
</evidence>
<dbReference type="PANTHER" id="PTHR13328:SF4">
    <property type="entry name" value="NEGATIVE ELONGATION FACTOR A"/>
    <property type="match status" value="1"/>
</dbReference>
<dbReference type="InterPro" id="IPR027417">
    <property type="entry name" value="P-loop_NTPase"/>
</dbReference>
<evidence type="ECO:0000256" key="8">
    <source>
        <dbReference type="ARBA" id="ARBA00048679"/>
    </source>
</evidence>
<dbReference type="InterPro" id="IPR036388">
    <property type="entry name" value="WH-like_DNA-bd_sf"/>
</dbReference>
<dbReference type="InterPro" id="IPR032171">
    <property type="entry name" value="COR-A"/>
</dbReference>
<feature type="region of interest" description="Disordered" evidence="9">
    <location>
        <begin position="82"/>
        <end position="221"/>
    </location>
</feature>
<dbReference type="GO" id="GO:0016301">
    <property type="term" value="F:kinase activity"/>
    <property type="evidence" value="ECO:0007669"/>
    <property type="project" value="UniProtKB-KW"/>
</dbReference>
<dbReference type="Pfam" id="PF08477">
    <property type="entry name" value="Roc"/>
    <property type="match status" value="1"/>
</dbReference>
<dbReference type="SUPFAM" id="SSF52540">
    <property type="entry name" value="P-loop containing nucleoside triphosphate hydrolases"/>
    <property type="match status" value="1"/>
</dbReference>